<keyword evidence="1" id="KW-0812">Transmembrane</keyword>
<dbReference type="EMBL" id="JAGQNX010000016">
    <property type="protein sequence ID" value="MCA9307995.1"/>
    <property type="molecule type" value="Genomic_DNA"/>
</dbReference>
<protein>
    <submittedName>
        <fullName evidence="2">Uncharacterized protein</fullName>
    </submittedName>
</protein>
<dbReference type="AlphaFoldDB" id="A0A955EC53"/>
<name>A0A955EC53_UNCKA</name>
<keyword evidence="1" id="KW-1133">Transmembrane helix</keyword>
<gene>
    <name evidence="2" type="ORF">KC980_00620</name>
</gene>
<reference evidence="2" key="1">
    <citation type="submission" date="2020-04" db="EMBL/GenBank/DDBJ databases">
        <authorList>
            <person name="Zhang T."/>
        </authorList>
    </citation>
    <scope>NUCLEOTIDE SEQUENCE</scope>
    <source>
        <strain evidence="2">HKST-UBA79</strain>
    </source>
</reference>
<feature type="transmembrane region" description="Helical" evidence="1">
    <location>
        <begin position="6"/>
        <end position="26"/>
    </location>
</feature>
<comment type="caution">
    <text evidence="2">The sequence shown here is derived from an EMBL/GenBank/DDBJ whole genome shotgun (WGS) entry which is preliminary data.</text>
</comment>
<evidence type="ECO:0000256" key="1">
    <source>
        <dbReference type="SAM" id="Phobius"/>
    </source>
</evidence>
<reference evidence="2" key="2">
    <citation type="journal article" date="2021" name="Microbiome">
        <title>Successional dynamics and alternative stable states in a saline activated sludge microbial community over 9 years.</title>
        <authorList>
            <person name="Wang Y."/>
            <person name="Ye J."/>
            <person name="Ju F."/>
            <person name="Liu L."/>
            <person name="Boyd J.A."/>
            <person name="Deng Y."/>
            <person name="Parks D.H."/>
            <person name="Jiang X."/>
            <person name="Yin X."/>
            <person name="Woodcroft B.J."/>
            <person name="Tyson G.W."/>
            <person name="Hugenholtz P."/>
            <person name="Polz M.F."/>
            <person name="Zhang T."/>
        </authorList>
    </citation>
    <scope>NUCLEOTIDE SEQUENCE</scope>
    <source>
        <strain evidence="2">HKST-UBA79</strain>
    </source>
</reference>
<proteinExistence type="predicted"/>
<sequence>MKKFTFTNFLTIVVLVVTILGSIYILNNFTKPQELAPKTITKNTNQNYNSKFSKKINEIKDFLKDNGEEATLITLSQEGYDTKNTKVRAYIFTKESPASNYKGIVNNTGLKIDIIEMSKKNNIIEGYIYIGDLENFAQQEWVDYISFTSTNKQ</sequence>
<organism evidence="2 3">
    <name type="scientific">candidate division WWE3 bacterium</name>
    <dbReference type="NCBI Taxonomy" id="2053526"/>
    <lineage>
        <taxon>Bacteria</taxon>
        <taxon>Katanobacteria</taxon>
    </lineage>
</organism>
<dbReference type="Proteomes" id="UP000740557">
    <property type="component" value="Unassembled WGS sequence"/>
</dbReference>
<evidence type="ECO:0000313" key="2">
    <source>
        <dbReference type="EMBL" id="MCA9307995.1"/>
    </source>
</evidence>
<evidence type="ECO:0000313" key="3">
    <source>
        <dbReference type="Proteomes" id="UP000740557"/>
    </source>
</evidence>
<keyword evidence="1" id="KW-0472">Membrane</keyword>
<accession>A0A955EC53</accession>